<dbReference type="Proteomes" id="UP000785679">
    <property type="component" value="Unassembled WGS sequence"/>
</dbReference>
<sequence length="110" mass="13202">MTLKQDRFLKINNFPRNKQGKRSKLSQVQGLKAALKIIKIYVLIKQKSYSKVNRSTDRPLHFSKRSGMNKNLKKMYNSQDINQKTLQLKLMNIMILKKKKRRQLNWLNKR</sequence>
<accession>A0A8J8SVL3</accession>
<keyword evidence="2" id="KW-1185">Reference proteome</keyword>
<name>A0A8J8SVL3_HALGN</name>
<evidence type="ECO:0000313" key="1">
    <source>
        <dbReference type="EMBL" id="TNV72319.1"/>
    </source>
</evidence>
<organism evidence="1 2">
    <name type="scientific">Halteria grandinella</name>
    <dbReference type="NCBI Taxonomy" id="5974"/>
    <lineage>
        <taxon>Eukaryota</taxon>
        <taxon>Sar</taxon>
        <taxon>Alveolata</taxon>
        <taxon>Ciliophora</taxon>
        <taxon>Intramacronucleata</taxon>
        <taxon>Spirotrichea</taxon>
        <taxon>Stichotrichia</taxon>
        <taxon>Sporadotrichida</taxon>
        <taxon>Halteriidae</taxon>
        <taxon>Halteria</taxon>
    </lineage>
</organism>
<protein>
    <submittedName>
        <fullName evidence="1">Uncharacterized protein</fullName>
    </submittedName>
</protein>
<comment type="caution">
    <text evidence="1">The sequence shown here is derived from an EMBL/GenBank/DDBJ whole genome shotgun (WGS) entry which is preliminary data.</text>
</comment>
<evidence type="ECO:0000313" key="2">
    <source>
        <dbReference type="Proteomes" id="UP000785679"/>
    </source>
</evidence>
<dbReference type="AlphaFoldDB" id="A0A8J8SVL3"/>
<gene>
    <name evidence="1" type="ORF">FGO68_gene12880</name>
</gene>
<proteinExistence type="predicted"/>
<dbReference type="EMBL" id="RRYP01022945">
    <property type="protein sequence ID" value="TNV72319.1"/>
    <property type="molecule type" value="Genomic_DNA"/>
</dbReference>
<reference evidence="1" key="1">
    <citation type="submission" date="2019-06" db="EMBL/GenBank/DDBJ databases">
        <authorList>
            <person name="Zheng W."/>
        </authorList>
    </citation>
    <scope>NUCLEOTIDE SEQUENCE</scope>
    <source>
        <strain evidence="1">QDHG01</strain>
    </source>
</reference>